<dbReference type="InterPro" id="IPR037026">
    <property type="entry name" value="Vgr_OB-fold_dom_sf"/>
</dbReference>
<dbReference type="SUPFAM" id="SSF69255">
    <property type="entry name" value="gp5 N-terminal domain-like"/>
    <property type="match status" value="1"/>
</dbReference>
<reference evidence="6" key="1">
    <citation type="submission" date="2023-09" db="EMBL/GenBank/DDBJ databases">
        <title>Description of first Herbaspirillum huttiense subsp. nephrolepsisexaltata and Herbaspirillum huttiense subsp. lycopersicon.</title>
        <authorList>
            <person name="Poudel M."/>
            <person name="Sharma A."/>
            <person name="Goss E."/>
            <person name="Tapia J.H."/>
            <person name="Harmon C.M."/>
            <person name="Jones J.B."/>
        </authorList>
    </citation>
    <scope>NUCLEOTIDE SEQUENCE</scope>
    <source>
        <strain evidence="6">SE1</strain>
    </source>
</reference>
<name>A0ABU2EPR8_9BURK</name>
<feature type="domain" description="Gp5/Type VI secretion system Vgr protein OB-fold" evidence="3">
    <location>
        <begin position="512"/>
        <end position="564"/>
    </location>
</feature>
<protein>
    <submittedName>
        <fullName evidence="6">Type VI secretion system Vgr family protein</fullName>
    </submittedName>
</protein>
<evidence type="ECO:0000256" key="1">
    <source>
        <dbReference type="ARBA" id="ARBA00005558"/>
    </source>
</evidence>
<dbReference type="InterPro" id="IPR006531">
    <property type="entry name" value="Gp5/Vgr_OB"/>
</dbReference>
<dbReference type="NCBIfam" id="TIGR01646">
    <property type="entry name" value="vgr_GE"/>
    <property type="match status" value="1"/>
</dbReference>
<dbReference type="Gene3D" id="4.10.220.110">
    <property type="match status" value="1"/>
</dbReference>
<dbReference type="Gene3D" id="2.30.110.50">
    <property type="match status" value="1"/>
</dbReference>
<comment type="caution">
    <text evidence="6">The sequence shown here is derived from an EMBL/GenBank/DDBJ whole genome shotgun (WGS) entry which is preliminary data.</text>
</comment>
<evidence type="ECO:0000256" key="2">
    <source>
        <dbReference type="SAM" id="MobiDB-lite"/>
    </source>
</evidence>
<feature type="region of interest" description="Disordered" evidence="2">
    <location>
        <begin position="490"/>
        <end position="512"/>
    </location>
</feature>
<evidence type="ECO:0000259" key="4">
    <source>
        <dbReference type="Pfam" id="PF10106"/>
    </source>
</evidence>
<dbReference type="Pfam" id="PF10106">
    <property type="entry name" value="DUF2345"/>
    <property type="match status" value="1"/>
</dbReference>
<sequence>MIASAIAALAGAWNQSTRVMRLYMAAGAELGAETLMAEKLQAVEQISAFQEERGAMDGTADIAGYRLQLSCLSLNAGISLRKLLGQPVLVELDTDGAPRAFHGHVTDCRMEGANGGMARYVLTIEPWLAFLRHRRDSAVFQDMTVPDIIESVFRDYQGQGKLQPAWRLDLQDASVYPRRSLATQYQETDLAFVERLLAEEGLFYYIEHTGDPSSASLGTHTVVIADHNGSFKPNARDRIAFSQPGAVMSQDSIDRWRSVRRWQSNAVEILTWDYRQAAVREASSMSSTGGDDAHASQGETPGGLVLTLRDAPGVYANENRAQAERQARNQMQAIEARNEIFTGTGTVRSLRPATSFTLTGHYDHIGGADDQFALLRVVHQAHNNLNADLKAEAMRLLGEAALDEGAAAGSLLDAALQPARGVARPVYRNRFEAIRNKIPYRPLLTDAEGKRLHPKPVASGQQTAVVVGTQGQAVHTDRDNRIRVQFHWQRGERSHSGLSSPAPEGHVGAPANEQSGTWVRVLAGIAPTAGANWGGQAVPRVGQEVLIDFIEGDIDRPVVIGTLYNGRGQDNAQGNQVGQGAGAATGNAPAWFPGDTDGHQHAAVLSGIKTQALGASQSGGGAYNQLVFDDTPGQSRASLQQHADGHDGASELNLGLLRQQTDNQRLAATGQGFELKTRYSAAVRGGQGLLLSTEKSSGAQLDVRGALSQLADSVDKQKQLAETAQKHNAKFEGETEAGKLPAVESLAESVEVLKASATASSGNGSGGEGSEASTTGATAFSAPQLQLSSPAGIAAATPASAILAAGVTSSVTAGKDINQIAQGNLHHLAKAGISLFTYGKVGDASKPVQDAGMALHAASGKVSVQSQAGKTLMTAAKQVTVASVGKDVQITGKQHVQFSAQGAWLKLEGGNIEVHGPGAMEFRASAKELTGPQRSLAAYPILPQVQHIKPWLGIERKYFDGSPVDGAPFKVTFADGSVQRGRLNADGKARLDNVPPGPAKIEIGEDVRSWKPEHADLHVTNPAFGKDLSAEQAIELAKLINPFSSSEAL</sequence>
<dbReference type="SUPFAM" id="SSF69279">
    <property type="entry name" value="Phage tail proteins"/>
    <property type="match status" value="2"/>
</dbReference>
<dbReference type="RefSeq" id="WP_310840661.1">
    <property type="nucleotide sequence ID" value="NZ_JAVLSJ010000009.1"/>
</dbReference>
<accession>A0ABU2EPR8</accession>
<dbReference type="EMBL" id="JAVLSJ010000009">
    <property type="protein sequence ID" value="MDR9850161.1"/>
    <property type="molecule type" value="Genomic_DNA"/>
</dbReference>
<evidence type="ECO:0000313" key="6">
    <source>
        <dbReference type="EMBL" id="MDR9850161.1"/>
    </source>
</evidence>
<dbReference type="InterPro" id="IPR017847">
    <property type="entry name" value="T6SS_RhsGE_Vgr_subset"/>
</dbReference>
<feature type="region of interest" description="Disordered" evidence="2">
    <location>
        <begin position="718"/>
        <end position="737"/>
    </location>
</feature>
<dbReference type="InterPro" id="IPR028244">
    <property type="entry name" value="T6SS_Rhs_Vgr_dom"/>
</dbReference>
<comment type="similarity">
    <text evidence="1">Belongs to the VgrG protein family.</text>
</comment>
<feature type="domain" description="Putative type VI secretion system Rhs element associated Vgr" evidence="5">
    <location>
        <begin position="619"/>
        <end position="724"/>
    </location>
</feature>
<dbReference type="NCBIfam" id="TIGR03361">
    <property type="entry name" value="VI_Rhs_Vgr"/>
    <property type="match status" value="1"/>
</dbReference>
<organism evidence="6 7">
    <name type="scientific">Herbaspirillum huttiense subsp. lycopersici</name>
    <dbReference type="NCBI Taxonomy" id="3074428"/>
    <lineage>
        <taxon>Bacteria</taxon>
        <taxon>Pseudomonadati</taxon>
        <taxon>Pseudomonadota</taxon>
        <taxon>Betaproteobacteria</taxon>
        <taxon>Burkholderiales</taxon>
        <taxon>Oxalobacteraceae</taxon>
        <taxon>Herbaspirillum</taxon>
    </lineage>
</organism>
<dbReference type="Pfam" id="PF04717">
    <property type="entry name" value="Phage_base_V"/>
    <property type="match status" value="1"/>
</dbReference>
<dbReference type="Gene3D" id="2.40.50.230">
    <property type="entry name" value="Gp5 N-terminal domain"/>
    <property type="match status" value="1"/>
</dbReference>
<evidence type="ECO:0000259" key="3">
    <source>
        <dbReference type="Pfam" id="PF04717"/>
    </source>
</evidence>
<dbReference type="Proteomes" id="UP001246576">
    <property type="component" value="Unassembled WGS sequence"/>
</dbReference>
<dbReference type="Pfam" id="PF05954">
    <property type="entry name" value="Phage_GPD"/>
    <property type="match status" value="1"/>
</dbReference>
<dbReference type="Pfam" id="PF13296">
    <property type="entry name" value="T6SS_Vgr"/>
    <property type="match status" value="1"/>
</dbReference>
<dbReference type="InterPro" id="IPR006533">
    <property type="entry name" value="T6SS_Vgr_RhsGE"/>
</dbReference>
<evidence type="ECO:0000313" key="7">
    <source>
        <dbReference type="Proteomes" id="UP001246576"/>
    </source>
</evidence>
<proteinExistence type="inferred from homology"/>
<dbReference type="InterPro" id="IPR018769">
    <property type="entry name" value="VgrG2_DUF2345"/>
</dbReference>
<keyword evidence="7" id="KW-1185">Reference proteome</keyword>
<feature type="domain" description="DUF2345" evidence="4">
    <location>
        <begin position="775"/>
        <end position="933"/>
    </location>
</feature>
<evidence type="ECO:0000259" key="5">
    <source>
        <dbReference type="Pfam" id="PF13296"/>
    </source>
</evidence>
<gene>
    <name evidence="6" type="ORF">RI048_18160</name>
</gene>
<feature type="region of interest" description="Disordered" evidence="2">
    <location>
        <begin position="757"/>
        <end position="776"/>
    </location>
</feature>
<dbReference type="Gene3D" id="3.55.50.10">
    <property type="entry name" value="Baseplate protein-like domains"/>
    <property type="match status" value="1"/>
</dbReference>